<dbReference type="InterPro" id="IPR057336">
    <property type="entry name" value="GerAC_N"/>
</dbReference>
<keyword evidence="5" id="KW-0472">Membrane</keyword>
<dbReference type="Pfam" id="PF25198">
    <property type="entry name" value="Spore_GerAC_N"/>
    <property type="match status" value="1"/>
</dbReference>
<dbReference type="EMBL" id="JACJVQ010000032">
    <property type="protein sequence ID" value="MBB6638360.1"/>
    <property type="molecule type" value="Genomic_DNA"/>
</dbReference>
<organism evidence="10 11">
    <name type="scientific">Cohnella thailandensis</name>
    <dbReference type="NCBI Taxonomy" id="557557"/>
    <lineage>
        <taxon>Bacteria</taxon>
        <taxon>Bacillati</taxon>
        <taxon>Bacillota</taxon>
        <taxon>Bacilli</taxon>
        <taxon>Bacillales</taxon>
        <taxon>Paenibacillaceae</taxon>
        <taxon>Cohnella</taxon>
    </lineage>
</organism>
<dbReference type="InterPro" id="IPR046953">
    <property type="entry name" value="Spore_GerAC-like_C"/>
</dbReference>
<evidence type="ECO:0000313" key="11">
    <source>
        <dbReference type="Proteomes" id="UP000535838"/>
    </source>
</evidence>
<keyword evidence="7" id="KW-0449">Lipoprotein</keyword>
<keyword evidence="4" id="KW-0732">Signal</keyword>
<dbReference type="AlphaFoldDB" id="A0A841T8H7"/>
<proteinExistence type="inferred from homology"/>
<name>A0A841T8H7_9BACL</name>
<evidence type="ECO:0000256" key="5">
    <source>
        <dbReference type="ARBA" id="ARBA00023136"/>
    </source>
</evidence>
<sequence>MEKVRLSNFVKSLLVLSMIAPLLTGCWDRLEIEERAIVLGVSIDSVSQENEDDEDEVTHIKDTIPVPEGQMIRVGVQIAIPGKIPLGPGESGGGGKGGGGQTVWVIDVVGHSVDDAFMNLQQQMSSRLFFGHLRVIVVSEDLAARGMENINDYFRRNSEVRRMAWMVVSKGKAKAFMEAAPKLERVPTLYLMTTVEEAIRMGKFPKDFIGIYWSNTSKKGQEGFLPYVELKKEQNVEISGLAFFKGAKMVGVSKPLEIGAFLAIKGINPAGYRAFVKLDGTKETVMIASTHRKSKLDVRFQNGRPHFTIHIALDINLEEKMSDSLNLNDPKIIRRIEQTEAEASNRFGMEFIRKSQEFDSDIFGFGEYVRAKKPGYWNRNVRSAKKWQEIYKDASFEVITQVRVRRVGMKAR</sequence>
<dbReference type="Pfam" id="PF05504">
    <property type="entry name" value="Spore_GerAC"/>
    <property type="match status" value="1"/>
</dbReference>
<evidence type="ECO:0000256" key="3">
    <source>
        <dbReference type="ARBA" id="ARBA00022544"/>
    </source>
</evidence>
<protein>
    <submittedName>
        <fullName evidence="10">Ger(X)C family spore germination protein</fullName>
    </submittedName>
</protein>
<dbReference type="Gene3D" id="3.30.300.210">
    <property type="entry name" value="Nutrient germinant receptor protein C, domain 3"/>
    <property type="match status" value="1"/>
</dbReference>
<dbReference type="PROSITE" id="PS51257">
    <property type="entry name" value="PROKAR_LIPOPROTEIN"/>
    <property type="match status" value="1"/>
</dbReference>
<reference evidence="10 11" key="1">
    <citation type="submission" date="2020-08" db="EMBL/GenBank/DDBJ databases">
        <title>Cohnella phylogeny.</title>
        <authorList>
            <person name="Dunlap C."/>
        </authorList>
    </citation>
    <scope>NUCLEOTIDE SEQUENCE [LARGE SCALE GENOMIC DNA]</scope>
    <source>
        <strain evidence="10 11">DSM 25241</strain>
    </source>
</reference>
<dbReference type="GO" id="GO:0009847">
    <property type="term" value="P:spore germination"/>
    <property type="evidence" value="ECO:0007669"/>
    <property type="project" value="InterPro"/>
</dbReference>
<dbReference type="RefSeq" id="WP_185123559.1">
    <property type="nucleotide sequence ID" value="NZ_JACJVQ010000032.1"/>
</dbReference>
<dbReference type="PANTHER" id="PTHR35789:SF1">
    <property type="entry name" value="SPORE GERMINATION PROTEIN B3"/>
    <property type="match status" value="1"/>
</dbReference>
<evidence type="ECO:0000313" key="10">
    <source>
        <dbReference type="EMBL" id="MBB6638360.1"/>
    </source>
</evidence>
<evidence type="ECO:0000256" key="7">
    <source>
        <dbReference type="ARBA" id="ARBA00023288"/>
    </source>
</evidence>
<dbReference type="GO" id="GO:0016020">
    <property type="term" value="C:membrane"/>
    <property type="evidence" value="ECO:0007669"/>
    <property type="project" value="UniProtKB-SubCell"/>
</dbReference>
<evidence type="ECO:0000256" key="6">
    <source>
        <dbReference type="ARBA" id="ARBA00023139"/>
    </source>
</evidence>
<dbReference type="InterPro" id="IPR038501">
    <property type="entry name" value="Spore_GerAC_C_sf"/>
</dbReference>
<accession>A0A841T8H7</accession>
<keyword evidence="3" id="KW-0309">Germination</keyword>
<dbReference type="Proteomes" id="UP000535838">
    <property type="component" value="Unassembled WGS sequence"/>
</dbReference>
<evidence type="ECO:0000256" key="1">
    <source>
        <dbReference type="ARBA" id="ARBA00004635"/>
    </source>
</evidence>
<comment type="subcellular location">
    <subcellularLocation>
        <location evidence="1">Membrane</location>
        <topology evidence="1">Lipid-anchor</topology>
    </subcellularLocation>
</comment>
<dbReference type="PANTHER" id="PTHR35789">
    <property type="entry name" value="SPORE GERMINATION PROTEIN B3"/>
    <property type="match status" value="1"/>
</dbReference>
<dbReference type="InterPro" id="IPR008844">
    <property type="entry name" value="Spore_GerAC-like"/>
</dbReference>
<comment type="similarity">
    <text evidence="2">Belongs to the GerABKC lipoprotein family.</text>
</comment>
<keyword evidence="11" id="KW-1185">Reference proteome</keyword>
<evidence type="ECO:0000259" key="9">
    <source>
        <dbReference type="Pfam" id="PF25198"/>
    </source>
</evidence>
<dbReference type="NCBIfam" id="TIGR02887">
    <property type="entry name" value="spore_ger_x_C"/>
    <property type="match status" value="1"/>
</dbReference>
<evidence type="ECO:0000256" key="2">
    <source>
        <dbReference type="ARBA" id="ARBA00007886"/>
    </source>
</evidence>
<comment type="caution">
    <text evidence="10">The sequence shown here is derived from an EMBL/GenBank/DDBJ whole genome shotgun (WGS) entry which is preliminary data.</text>
</comment>
<feature type="domain" description="Spore germination GerAC-like C-terminal" evidence="8">
    <location>
        <begin position="239"/>
        <end position="408"/>
    </location>
</feature>
<gene>
    <name evidence="10" type="ORF">H7B67_29870</name>
</gene>
<evidence type="ECO:0000256" key="4">
    <source>
        <dbReference type="ARBA" id="ARBA00022729"/>
    </source>
</evidence>
<keyword evidence="6" id="KW-0564">Palmitate</keyword>
<evidence type="ECO:0000259" key="8">
    <source>
        <dbReference type="Pfam" id="PF05504"/>
    </source>
</evidence>
<feature type="domain" description="Spore germination protein N-terminal" evidence="9">
    <location>
        <begin position="28"/>
        <end position="230"/>
    </location>
</feature>